<keyword evidence="4" id="KW-1185">Reference proteome</keyword>
<dbReference type="Gene3D" id="3.40.30.10">
    <property type="entry name" value="Glutaredoxin"/>
    <property type="match status" value="1"/>
</dbReference>
<dbReference type="Pfam" id="PF13417">
    <property type="entry name" value="GST_N_3"/>
    <property type="match status" value="1"/>
</dbReference>
<dbReference type="InterPro" id="IPR036249">
    <property type="entry name" value="Thioredoxin-like_sf"/>
</dbReference>
<dbReference type="RefSeq" id="WP_054361487.1">
    <property type="nucleotide sequence ID" value="NZ_LJYW01000001.1"/>
</dbReference>
<reference evidence="3 4" key="2">
    <citation type="submission" date="2015-10" db="EMBL/GenBank/DDBJ databases">
        <title>Draft Genome Sequence of Prosthecomicrobium hirschii ATCC 27832.</title>
        <authorList>
            <person name="Daniel J."/>
            <person name="Givan S.A."/>
            <person name="Brun Y.V."/>
            <person name="Brown P.J."/>
        </authorList>
    </citation>
    <scope>NUCLEOTIDE SEQUENCE [LARGE SCALE GENOMIC DNA]</scope>
    <source>
        <strain evidence="3 4">16</strain>
    </source>
</reference>
<reference evidence="3 4" key="1">
    <citation type="submission" date="2015-09" db="EMBL/GenBank/DDBJ databases">
        <authorList>
            <consortium name="Swine Surveillance"/>
        </authorList>
    </citation>
    <scope>NUCLEOTIDE SEQUENCE [LARGE SCALE GENOMIC DNA]</scope>
    <source>
        <strain evidence="3 4">16</strain>
    </source>
</reference>
<dbReference type="STRING" id="665126.ABB55_26370"/>
<evidence type="ECO:0000259" key="1">
    <source>
        <dbReference type="PROSITE" id="PS50404"/>
    </source>
</evidence>
<name>A0A0N8GFU8_9HYPH</name>
<keyword evidence="3" id="KW-0808">Transferase</keyword>
<dbReference type="SFLD" id="SFLDS00019">
    <property type="entry name" value="Glutathione_Transferase_(cytos"/>
    <property type="match status" value="1"/>
</dbReference>
<dbReference type="PANTHER" id="PTHR42673">
    <property type="entry name" value="MALEYLACETOACETATE ISOMERASE"/>
    <property type="match status" value="1"/>
</dbReference>
<dbReference type="PROSITE" id="PS50404">
    <property type="entry name" value="GST_NTER"/>
    <property type="match status" value="1"/>
</dbReference>
<dbReference type="GO" id="GO:0016034">
    <property type="term" value="F:maleylacetoacetate isomerase activity"/>
    <property type="evidence" value="ECO:0007669"/>
    <property type="project" value="TreeGrafter"/>
</dbReference>
<organism evidence="3 4">
    <name type="scientific">Prosthecodimorpha hirschii</name>
    <dbReference type="NCBI Taxonomy" id="665126"/>
    <lineage>
        <taxon>Bacteria</taxon>
        <taxon>Pseudomonadati</taxon>
        <taxon>Pseudomonadota</taxon>
        <taxon>Alphaproteobacteria</taxon>
        <taxon>Hyphomicrobiales</taxon>
        <taxon>Ancalomicrobiaceae</taxon>
        <taxon>Prosthecodimorpha</taxon>
    </lineage>
</organism>
<accession>A0A0N8GFU8</accession>
<evidence type="ECO:0000313" key="4">
    <source>
        <dbReference type="Proteomes" id="UP000048984"/>
    </source>
</evidence>
<feature type="domain" description="GST C-terminal" evidence="2">
    <location>
        <begin position="84"/>
        <end position="208"/>
    </location>
</feature>
<dbReference type="PANTHER" id="PTHR42673:SF21">
    <property type="entry name" value="GLUTATHIONE S-TRANSFERASE YFCF"/>
    <property type="match status" value="1"/>
</dbReference>
<dbReference type="GO" id="GO:0006559">
    <property type="term" value="P:L-phenylalanine catabolic process"/>
    <property type="evidence" value="ECO:0007669"/>
    <property type="project" value="TreeGrafter"/>
</dbReference>
<dbReference type="GO" id="GO:0006749">
    <property type="term" value="P:glutathione metabolic process"/>
    <property type="evidence" value="ECO:0007669"/>
    <property type="project" value="TreeGrafter"/>
</dbReference>
<dbReference type="PROSITE" id="PS50405">
    <property type="entry name" value="GST_CTER"/>
    <property type="match status" value="1"/>
</dbReference>
<gene>
    <name evidence="3" type="ORF">ABB55_26370</name>
</gene>
<protein>
    <submittedName>
        <fullName evidence="3">Glutathione S-transferase</fullName>
    </submittedName>
</protein>
<feature type="domain" description="GST N-terminal" evidence="1">
    <location>
        <begin position="1"/>
        <end position="78"/>
    </location>
</feature>
<dbReference type="SUPFAM" id="SSF52833">
    <property type="entry name" value="Thioredoxin-like"/>
    <property type="match status" value="1"/>
</dbReference>
<evidence type="ECO:0000259" key="2">
    <source>
        <dbReference type="PROSITE" id="PS50405"/>
    </source>
</evidence>
<dbReference type="InterPro" id="IPR040079">
    <property type="entry name" value="Glutathione_S-Trfase"/>
</dbReference>
<dbReference type="Gene3D" id="1.20.1050.10">
    <property type="match status" value="1"/>
</dbReference>
<dbReference type="GO" id="GO:0004364">
    <property type="term" value="F:glutathione transferase activity"/>
    <property type="evidence" value="ECO:0007669"/>
    <property type="project" value="TreeGrafter"/>
</dbReference>
<dbReference type="EMBL" id="LJYW01000001">
    <property type="protein sequence ID" value="KPL55321.1"/>
    <property type="molecule type" value="Genomic_DNA"/>
</dbReference>
<dbReference type="SUPFAM" id="SSF47616">
    <property type="entry name" value="GST C-terminal domain-like"/>
    <property type="match status" value="1"/>
</dbReference>
<dbReference type="Pfam" id="PF13410">
    <property type="entry name" value="GST_C_2"/>
    <property type="match status" value="1"/>
</dbReference>
<comment type="caution">
    <text evidence="3">The sequence shown here is derived from an EMBL/GenBank/DDBJ whole genome shotgun (WGS) entry which is preliminary data.</text>
</comment>
<dbReference type="InterPro" id="IPR010987">
    <property type="entry name" value="Glutathione-S-Trfase_C-like"/>
</dbReference>
<sequence>MILIGQYDSPFVRRVGLALTLYGHAFEHRPWSSFGDVEKLIALNPLARVPTLVTDPGDVLTDSHVILAYLDGLAAPEAVLMPADPDDRRRALRAIGLATGLGDVAVSLFYEMRLHVEASDLLVGRRRRQIAGGLAALEEVSAAAPEAALFGGRLGHADIALAAALRFVREAHPGLFDAAAHPSLAAHTARLEALPAFQAISQAFIPPN</sequence>
<dbReference type="InterPro" id="IPR036282">
    <property type="entry name" value="Glutathione-S-Trfase_C_sf"/>
</dbReference>
<proteinExistence type="predicted"/>
<evidence type="ECO:0000313" key="3">
    <source>
        <dbReference type="EMBL" id="KPL55321.1"/>
    </source>
</evidence>
<dbReference type="AlphaFoldDB" id="A0A0N8GFU8"/>
<dbReference type="InterPro" id="IPR004045">
    <property type="entry name" value="Glutathione_S-Trfase_N"/>
</dbReference>
<dbReference type="Proteomes" id="UP000048984">
    <property type="component" value="Unassembled WGS sequence"/>
</dbReference>